<evidence type="ECO:0000256" key="5">
    <source>
        <dbReference type="ARBA" id="ARBA00022801"/>
    </source>
</evidence>
<dbReference type="Gene3D" id="2.60.40.10">
    <property type="entry name" value="Immunoglobulins"/>
    <property type="match status" value="1"/>
</dbReference>
<keyword evidence="6" id="KW-0325">Glycoprotein</keyword>
<reference evidence="15" key="1">
    <citation type="journal article" date="2014" name="Genome Announc.">
        <title>Genome sequence and annotation of Acremonium chrysogenum, producer of the beta-lactam antibiotic cephalosporin C.</title>
        <authorList>
            <person name="Terfehr D."/>
            <person name="Dahlmann T.A."/>
            <person name="Specht T."/>
            <person name="Zadra I."/>
            <person name="Kuernsteiner H."/>
            <person name="Kueck U."/>
        </authorList>
    </citation>
    <scope>NUCLEOTIDE SEQUENCE [LARGE SCALE GENOMIC DNA]</scope>
    <source>
        <strain evidence="15">ATCC 11550 / CBS 779.69 / DSM 880 / IAM 14645 / JCM 23072 / IMI 49137</strain>
    </source>
</reference>
<dbReference type="STRING" id="857340.A0A086TC45"/>
<evidence type="ECO:0000256" key="1">
    <source>
        <dbReference type="ARBA" id="ARBA00004851"/>
    </source>
</evidence>
<comment type="caution">
    <text evidence="14">The sequence shown here is derived from an EMBL/GenBank/DDBJ whole genome shotgun (WGS) entry which is preliminary data.</text>
</comment>
<evidence type="ECO:0000256" key="4">
    <source>
        <dbReference type="ARBA" id="ARBA00022729"/>
    </source>
</evidence>
<dbReference type="HOGENOM" id="CLU_004542_5_3_1"/>
<protein>
    <recommendedName>
        <fullName evidence="11">xylan 1,4-beta-xylosidase</fullName>
        <ecNumber evidence="11">3.2.1.37</ecNumber>
    </recommendedName>
</protein>
<dbReference type="InterPro" id="IPR036881">
    <property type="entry name" value="Glyco_hydro_3_C_sf"/>
</dbReference>
<dbReference type="Gene3D" id="3.40.50.1700">
    <property type="entry name" value="Glycoside hydrolase family 3 C-terminal domain"/>
    <property type="match status" value="1"/>
</dbReference>
<name>A0A086TC45_HAPC1</name>
<evidence type="ECO:0000256" key="7">
    <source>
        <dbReference type="ARBA" id="ARBA00023277"/>
    </source>
</evidence>
<evidence type="ECO:0000256" key="2">
    <source>
        <dbReference type="ARBA" id="ARBA00005336"/>
    </source>
</evidence>
<keyword evidence="3" id="KW-0858">Xylan degradation</keyword>
<dbReference type="PANTHER" id="PTHR42721">
    <property type="entry name" value="SUGAR HYDROLASE-RELATED"/>
    <property type="match status" value="1"/>
</dbReference>
<gene>
    <name evidence="14" type="ORF">ACRE_022290</name>
</gene>
<dbReference type="InterPro" id="IPR044993">
    <property type="entry name" value="BXL"/>
</dbReference>
<evidence type="ECO:0000256" key="6">
    <source>
        <dbReference type="ARBA" id="ARBA00023180"/>
    </source>
</evidence>
<feature type="chain" id="PRO_5001815572" description="xylan 1,4-beta-xylosidase" evidence="12">
    <location>
        <begin position="20"/>
        <end position="760"/>
    </location>
</feature>
<keyword evidence="5" id="KW-0378">Hydrolase</keyword>
<sequence>MPKVLAAAVGVAVAHATLALGVRTLPDCTSEPLASNGICDTTASPGERAAALVAAMNQTEKLNNLMSKAHGAPRIGFPAYNWWSEALHGVAYAPGVDFADEPPFDAATSFPMPVLMGSTFDDDLIERIATVISIESRAWANGGYAGVDYWTPNVNTFKDPRWGRGSETPGEDALHVSRYARAMVRGMEGDGPERRVVATCKHYAGNDFEDWNGTTRHDFNAIISAQDLAEYYLRPFQECTRDSKAGSIMCAYNAVNGVPSCANEYLMETILRDHWNWTESNNYITSDCEAVLDVSLNHKYAETNAEGTAMCFNAGMDSSCEYEGSSDIPGAWEQGLLKEETVDRALLRLFEGLVRTGFFDGEKSEFASIGWDDVNTPEAQALAHQAAAEGTVLLKNDGLLPLDLSRGKSVALIGFWADDEEKLQGGYSGTAPFLHTPAYAAEKLGLTVHTATGPVLEDDSAEDTWTEAAIDAAEKADYVIYFGGLDTSASGETKDRYEITWPEAQMTLLEHLTDLGKKITVVQMGDQLDDTALLANENVGAILWASWPGQDGGPAVFELISGKTSPAGRLSITQYPANYTDAIPMTEMNLRPTEETPGRTYRWYSTPILPFGYGLSYTSFKARFGRFPKKLHINDLVKNCDATYKDTCPMPPLPVDVHNSGNRTSDFVALAFIKSEVGPKPYPLKTLAAYDRLRDVRPGKKAKAKLDWTLDNIARRDESGNLVLYPGKYTILLDEPTQDEISFTLTGKEVVLDEWPAIPE</sequence>
<dbReference type="PANTHER" id="PTHR42721:SF3">
    <property type="entry name" value="BETA-D-XYLOSIDASE 5-RELATED"/>
    <property type="match status" value="1"/>
</dbReference>
<dbReference type="EMBL" id="JPKY01000014">
    <property type="protein sequence ID" value="KFH46927.1"/>
    <property type="molecule type" value="Genomic_DNA"/>
</dbReference>
<dbReference type="UniPathway" id="UPA00114"/>
<evidence type="ECO:0000313" key="14">
    <source>
        <dbReference type="EMBL" id="KFH46927.1"/>
    </source>
</evidence>
<dbReference type="OrthoDB" id="47059at2759"/>
<dbReference type="GO" id="GO:0031222">
    <property type="term" value="P:arabinan catabolic process"/>
    <property type="evidence" value="ECO:0007669"/>
    <property type="project" value="TreeGrafter"/>
</dbReference>
<keyword evidence="8" id="KW-0326">Glycosidase</keyword>
<accession>A0A086TC45</accession>
<dbReference type="Gene3D" id="3.20.20.300">
    <property type="entry name" value="Glycoside hydrolase, family 3, N-terminal domain"/>
    <property type="match status" value="1"/>
</dbReference>
<organism evidence="14 15">
    <name type="scientific">Hapsidospora chrysogenum (strain ATCC 11550 / CBS 779.69 / DSM 880 / IAM 14645 / JCM 23072 / IMI 49137)</name>
    <name type="common">Acremonium chrysogenum</name>
    <dbReference type="NCBI Taxonomy" id="857340"/>
    <lineage>
        <taxon>Eukaryota</taxon>
        <taxon>Fungi</taxon>
        <taxon>Dikarya</taxon>
        <taxon>Ascomycota</taxon>
        <taxon>Pezizomycotina</taxon>
        <taxon>Sordariomycetes</taxon>
        <taxon>Hypocreomycetidae</taxon>
        <taxon>Hypocreales</taxon>
        <taxon>Bionectriaceae</taxon>
        <taxon>Hapsidospora</taxon>
    </lineage>
</organism>
<comment type="pathway">
    <text evidence="1">Glycan degradation; xylan degradation.</text>
</comment>
<evidence type="ECO:0000256" key="12">
    <source>
        <dbReference type="SAM" id="SignalP"/>
    </source>
</evidence>
<evidence type="ECO:0000256" key="10">
    <source>
        <dbReference type="ARBA" id="ARBA00024574"/>
    </source>
</evidence>
<dbReference type="SUPFAM" id="SSF51445">
    <property type="entry name" value="(Trans)glycosidases"/>
    <property type="match status" value="1"/>
</dbReference>
<evidence type="ECO:0000256" key="11">
    <source>
        <dbReference type="ARBA" id="ARBA00026107"/>
    </source>
</evidence>
<feature type="domain" description="Fibronectin type III-like" evidence="13">
    <location>
        <begin position="667"/>
        <end position="737"/>
    </location>
</feature>
<keyword evidence="15" id="KW-1185">Reference proteome</keyword>
<dbReference type="GO" id="GO:0045493">
    <property type="term" value="P:xylan catabolic process"/>
    <property type="evidence" value="ECO:0007669"/>
    <property type="project" value="UniProtKB-UniPathway"/>
</dbReference>
<dbReference type="InterPro" id="IPR001764">
    <property type="entry name" value="Glyco_hydro_3_N"/>
</dbReference>
<keyword evidence="9" id="KW-0624">Polysaccharide degradation</keyword>
<dbReference type="EC" id="3.2.1.37" evidence="11"/>
<comment type="similarity">
    <text evidence="2">Belongs to the glycosyl hydrolase 3 family.</text>
</comment>
<dbReference type="SMART" id="SM01217">
    <property type="entry name" value="Fn3_like"/>
    <property type="match status" value="1"/>
</dbReference>
<feature type="signal peptide" evidence="12">
    <location>
        <begin position="1"/>
        <end position="19"/>
    </location>
</feature>
<dbReference type="Pfam" id="PF01915">
    <property type="entry name" value="Glyco_hydro_3_C"/>
    <property type="match status" value="1"/>
</dbReference>
<comment type="catalytic activity">
    <reaction evidence="10">
        <text>Hydrolysis of (1-&gt;4)-beta-D-xylans, to remove successive D-xylose residues from the non-reducing termini.</text>
        <dbReference type="EC" id="3.2.1.37"/>
    </reaction>
</comment>
<dbReference type="InterPro" id="IPR036962">
    <property type="entry name" value="Glyco_hydro_3_N_sf"/>
</dbReference>
<dbReference type="GO" id="GO:0009044">
    <property type="term" value="F:xylan 1,4-beta-xylosidase activity"/>
    <property type="evidence" value="ECO:0007669"/>
    <property type="project" value="UniProtKB-EC"/>
</dbReference>
<evidence type="ECO:0000256" key="3">
    <source>
        <dbReference type="ARBA" id="ARBA00022651"/>
    </source>
</evidence>
<dbReference type="PRINTS" id="PR00133">
    <property type="entry name" value="GLHYDRLASE3"/>
</dbReference>
<dbReference type="InterPro" id="IPR017853">
    <property type="entry name" value="GH"/>
</dbReference>
<dbReference type="InterPro" id="IPR026891">
    <property type="entry name" value="Fn3-like"/>
</dbReference>
<keyword evidence="7" id="KW-0119">Carbohydrate metabolism</keyword>
<dbReference type="Proteomes" id="UP000029964">
    <property type="component" value="Unassembled WGS sequence"/>
</dbReference>
<proteinExistence type="inferred from homology"/>
<dbReference type="InterPro" id="IPR002772">
    <property type="entry name" value="Glyco_hydro_3_C"/>
</dbReference>
<evidence type="ECO:0000313" key="15">
    <source>
        <dbReference type="Proteomes" id="UP000029964"/>
    </source>
</evidence>
<evidence type="ECO:0000256" key="9">
    <source>
        <dbReference type="ARBA" id="ARBA00023326"/>
    </source>
</evidence>
<evidence type="ECO:0000259" key="13">
    <source>
        <dbReference type="SMART" id="SM01217"/>
    </source>
</evidence>
<dbReference type="GO" id="GO:0046556">
    <property type="term" value="F:alpha-L-arabinofuranosidase activity"/>
    <property type="evidence" value="ECO:0007669"/>
    <property type="project" value="TreeGrafter"/>
</dbReference>
<dbReference type="Pfam" id="PF00933">
    <property type="entry name" value="Glyco_hydro_3"/>
    <property type="match status" value="1"/>
</dbReference>
<dbReference type="AlphaFoldDB" id="A0A086TC45"/>
<keyword evidence="4 12" id="KW-0732">Signal</keyword>
<evidence type="ECO:0000256" key="8">
    <source>
        <dbReference type="ARBA" id="ARBA00023295"/>
    </source>
</evidence>
<dbReference type="SUPFAM" id="SSF52279">
    <property type="entry name" value="Beta-D-glucan exohydrolase, C-terminal domain"/>
    <property type="match status" value="1"/>
</dbReference>
<dbReference type="InterPro" id="IPR013783">
    <property type="entry name" value="Ig-like_fold"/>
</dbReference>